<dbReference type="AlphaFoldDB" id="A0A251XTR4"/>
<evidence type="ECO:0000256" key="16">
    <source>
        <dbReference type="ARBA" id="ARBA00023316"/>
    </source>
</evidence>
<dbReference type="Pfam" id="PF07478">
    <property type="entry name" value="Dala_Dala_lig_C"/>
    <property type="match status" value="1"/>
</dbReference>
<dbReference type="GO" id="GO:0046872">
    <property type="term" value="F:metal ion binding"/>
    <property type="evidence" value="ECO:0007669"/>
    <property type="project" value="UniProtKB-KW"/>
</dbReference>
<feature type="binding site" evidence="24">
    <location>
        <begin position="197"/>
        <end position="198"/>
    </location>
    <ligand>
        <name>ATP</name>
        <dbReference type="ChEBI" id="CHEBI:30616"/>
    </ligand>
</feature>
<comment type="function">
    <text evidence="2 22">Cell wall formation.</text>
</comment>
<evidence type="ECO:0000256" key="3">
    <source>
        <dbReference type="ARBA" id="ARBA00004496"/>
    </source>
</evidence>
<dbReference type="InterPro" id="IPR013815">
    <property type="entry name" value="ATP_grasp_subdomain_1"/>
</dbReference>
<evidence type="ECO:0000256" key="20">
    <source>
        <dbReference type="ARBA" id="ARBA00076288"/>
    </source>
</evidence>
<name>A0A251XTR4_9MICO</name>
<dbReference type="Gene3D" id="3.30.470.20">
    <property type="entry name" value="ATP-grasp fold, B domain"/>
    <property type="match status" value="1"/>
</dbReference>
<feature type="binding site" evidence="24">
    <location>
        <position position="145"/>
    </location>
    <ligand>
        <name>ATP</name>
        <dbReference type="ChEBI" id="CHEBI:30616"/>
    </ligand>
</feature>
<feature type="binding site" evidence="24">
    <location>
        <begin position="189"/>
        <end position="191"/>
    </location>
    <ligand>
        <name>ATP</name>
        <dbReference type="ChEBI" id="CHEBI:30616"/>
    </ligand>
</feature>
<dbReference type="EC" id="6.3.2.4" evidence="6 22"/>
<comment type="cofactor">
    <cofactor evidence="25">
        <name>Mg(2+)</name>
        <dbReference type="ChEBI" id="CHEBI:18420"/>
    </cofactor>
    <cofactor evidence="25">
        <name>Mn(2+)</name>
        <dbReference type="ChEBI" id="CHEBI:29035"/>
    </cofactor>
    <text evidence="25">Binds 2 magnesium or manganese ions per subunit.</text>
</comment>
<evidence type="ECO:0000313" key="28">
    <source>
        <dbReference type="EMBL" id="OUE08679.1"/>
    </source>
</evidence>
<sequence length="369" mass="38911">MTARTRVVLLFGGTSSEHSISCATASGVLGAIDRDRFEVIPVGITRGGAFTLQADDARAFALDADALPEVVDDGSRVRWPDDASSRELRVQDADGGERSLGSVDLVFPILHGTQGEDGTVQGLLELSGLPYVGSGVLASALGMDKHFAKTVLRAAGIDVAPWITVSRHEWAADPDGVRERAAGLGLPAFVKPARAGSSVGVSRVAAPADLDAALAVAFREDDRVLVETGLVGREVECAILDEGPGRAPSASVAGEIVVSGRDFYDFDAKYLGADGIDLVCPADVTAEELARMQELSVRAFRAVDGRGLARVDFFLTADGFVLNEINTMPGFTPISMFPACWEASGLAYPDLISRLIDVALAWEADRPVR</sequence>
<comment type="cofactor">
    <cofactor evidence="1">
        <name>Mn(2+)</name>
        <dbReference type="ChEBI" id="CHEBI:29035"/>
    </cofactor>
</comment>
<evidence type="ECO:0000313" key="29">
    <source>
        <dbReference type="Proteomes" id="UP000195106"/>
    </source>
</evidence>
<keyword evidence="7 22" id="KW-0963">Cytoplasm</keyword>
<dbReference type="SUPFAM" id="SSF52440">
    <property type="entry name" value="PreATP-grasp domain"/>
    <property type="match status" value="1"/>
</dbReference>
<keyword evidence="9 25" id="KW-0479">Metal-binding</keyword>
<dbReference type="EMBL" id="MDHJ01000001">
    <property type="protein sequence ID" value="OUE08679.1"/>
    <property type="molecule type" value="Genomic_DNA"/>
</dbReference>
<evidence type="ECO:0000256" key="18">
    <source>
        <dbReference type="ARBA" id="ARBA00060592"/>
    </source>
</evidence>
<dbReference type="UniPathway" id="UPA00219"/>
<keyword evidence="13 22" id="KW-0133">Cell shape</keyword>
<dbReference type="GO" id="GO:0005524">
    <property type="term" value="F:ATP binding"/>
    <property type="evidence" value="ECO:0007669"/>
    <property type="project" value="UniProtKB-UniRule"/>
</dbReference>
<evidence type="ECO:0000256" key="19">
    <source>
        <dbReference type="ARBA" id="ARBA00068427"/>
    </source>
</evidence>
<feature type="active site" evidence="23">
    <location>
        <position position="197"/>
    </location>
</feature>
<keyword evidence="12 25" id="KW-0460">Magnesium</keyword>
<evidence type="ECO:0000256" key="6">
    <source>
        <dbReference type="ARBA" id="ARBA00012216"/>
    </source>
</evidence>
<evidence type="ECO:0000259" key="27">
    <source>
        <dbReference type="PROSITE" id="PS50975"/>
    </source>
</evidence>
<dbReference type="GO" id="GO:0008716">
    <property type="term" value="F:D-alanine-D-alanine ligase activity"/>
    <property type="evidence" value="ECO:0007669"/>
    <property type="project" value="UniProtKB-UniRule"/>
</dbReference>
<dbReference type="PROSITE" id="PS00844">
    <property type="entry name" value="DALA_DALA_LIGASE_2"/>
    <property type="match status" value="1"/>
</dbReference>
<comment type="catalytic activity">
    <reaction evidence="17 22">
        <text>2 D-alanine + ATP = D-alanyl-D-alanine + ADP + phosphate + H(+)</text>
        <dbReference type="Rhea" id="RHEA:11224"/>
        <dbReference type="ChEBI" id="CHEBI:15378"/>
        <dbReference type="ChEBI" id="CHEBI:30616"/>
        <dbReference type="ChEBI" id="CHEBI:43474"/>
        <dbReference type="ChEBI" id="CHEBI:57416"/>
        <dbReference type="ChEBI" id="CHEBI:57822"/>
        <dbReference type="ChEBI" id="CHEBI:456216"/>
        <dbReference type="EC" id="6.3.2.4"/>
    </reaction>
</comment>
<evidence type="ECO:0000256" key="24">
    <source>
        <dbReference type="PIRSR" id="PIRSR039102-2"/>
    </source>
</evidence>
<evidence type="ECO:0000256" key="4">
    <source>
        <dbReference type="ARBA" id="ARBA00004752"/>
    </source>
</evidence>
<dbReference type="Proteomes" id="UP000195106">
    <property type="component" value="Unassembled WGS sequence"/>
</dbReference>
<comment type="similarity">
    <text evidence="5 22">Belongs to the D-alanine--D-alanine ligase family.</text>
</comment>
<dbReference type="FunFam" id="3.30.1490.20:FF:000007">
    <property type="entry name" value="D-alanine--D-alanine ligase"/>
    <property type="match status" value="1"/>
</dbReference>
<feature type="binding site" evidence="25">
    <location>
        <position position="326"/>
    </location>
    <ligand>
        <name>Mg(2+)</name>
        <dbReference type="ChEBI" id="CHEBI:18420"/>
        <label>2</label>
    </ligand>
</feature>
<evidence type="ECO:0000256" key="13">
    <source>
        <dbReference type="ARBA" id="ARBA00022960"/>
    </source>
</evidence>
<feature type="binding site" evidence="25">
    <location>
        <position position="324"/>
    </location>
    <ligand>
        <name>Mg(2+)</name>
        <dbReference type="ChEBI" id="CHEBI:18420"/>
        <label>2</label>
    </ligand>
</feature>
<dbReference type="PIRSF" id="PIRSF039102">
    <property type="entry name" value="Ddl/VanB"/>
    <property type="match status" value="1"/>
</dbReference>
<dbReference type="NCBIfam" id="NF002528">
    <property type="entry name" value="PRK01966.1-4"/>
    <property type="match status" value="1"/>
</dbReference>
<evidence type="ECO:0000256" key="7">
    <source>
        <dbReference type="ARBA" id="ARBA00022490"/>
    </source>
</evidence>
<dbReference type="HAMAP" id="MF_00047">
    <property type="entry name" value="Dala_Dala_lig"/>
    <property type="match status" value="1"/>
</dbReference>
<evidence type="ECO:0000256" key="8">
    <source>
        <dbReference type="ARBA" id="ARBA00022598"/>
    </source>
</evidence>
<proteinExistence type="inferred from homology"/>
<evidence type="ECO:0000256" key="26">
    <source>
        <dbReference type="PROSITE-ProRule" id="PRU00409"/>
    </source>
</evidence>
<dbReference type="GO" id="GO:0005829">
    <property type="term" value="C:cytosol"/>
    <property type="evidence" value="ECO:0007669"/>
    <property type="project" value="TreeGrafter"/>
</dbReference>
<dbReference type="InterPro" id="IPR000291">
    <property type="entry name" value="D-Ala_lig_Van_CS"/>
</dbReference>
<evidence type="ECO:0000256" key="23">
    <source>
        <dbReference type="PIRSR" id="PIRSR039102-1"/>
    </source>
</evidence>
<keyword evidence="8 22" id="KW-0436">Ligase</keyword>
<dbReference type="PROSITE" id="PS50975">
    <property type="entry name" value="ATP_GRASP"/>
    <property type="match status" value="1"/>
</dbReference>
<evidence type="ECO:0000256" key="25">
    <source>
        <dbReference type="PIRSR" id="PIRSR039102-3"/>
    </source>
</evidence>
<comment type="pathway">
    <text evidence="18">Glycan biosynthesis.</text>
</comment>
<feature type="binding site" evidence="24">
    <location>
        <begin position="227"/>
        <end position="234"/>
    </location>
    <ligand>
        <name>ATP</name>
        <dbReference type="ChEBI" id="CHEBI:30616"/>
    </ligand>
</feature>
<dbReference type="PANTHER" id="PTHR23132:SF25">
    <property type="entry name" value="D-ALANINE--D-ALANINE LIGASE A"/>
    <property type="match status" value="1"/>
</dbReference>
<evidence type="ECO:0000256" key="9">
    <source>
        <dbReference type="ARBA" id="ARBA00022723"/>
    </source>
</evidence>
<dbReference type="GO" id="GO:0009252">
    <property type="term" value="P:peptidoglycan biosynthetic process"/>
    <property type="evidence" value="ECO:0007669"/>
    <property type="project" value="UniProtKB-UniRule"/>
</dbReference>
<feature type="binding site" evidence="25">
    <location>
        <position position="312"/>
    </location>
    <ligand>
        <name>Mg(2+)</name>
        <dbReference type="ChEBI" id="CHEBI:18420"/>
        <label>1</label>
    </ligand>
</feature>
<dbReference type="InterPro" id="IPR005905">
    <property type="entry name" value="D_ala_D_ala"/>
</dbReference>
<dbReference type="PANTHER" id="PTHR23132">
    <property type="entry name" value="D-ALANINE--D-ALANINE LIGASE"/>
    <property type="match status" value="1"/>
</dbReference>
<keyword evidence="11 26" id="KW-0067">ATP-binding</keyword>
<evidence type="ECO:0000256" key="22">
    <source>
        <dbReference type="HAMAP-Rule" id="MF_00047"/>
    </source>
</evidence>
<dbReference type="Pfam" id="PF01820">
    <property type="entry name" value="Dala_Dala_lig_N"/>
    <property type="match status" value="1"/>
</dbReference>
<evidence type="ECO:0000256" key="5">
    <source>
        <dbReference type="ARBA" id="ARBA00010871"/>
    </source>
</evidence>
<dbReference type="InterPro" id="IPR011095">
    <property type="entry name" value="Dala_Dala_lig_C"/>
</dbReference>
<dbReference type="PROSITE" id="PS00843">
    <property type="entry name" value="DALA_DALA_LIGASE_1"/>
    <property type="match status" value="1"/>
</dbReference>
<keyword evidence="10 24" id="KW-0547">Nucleotide-binding</keyword>
<evidence type="ECO:0000256" key="15">
    <source>
        <dbReference type="ARBA" id="ARBA00023211"/>
    </source>
</evidence>
<evidence type="ECO:0000256" key="2">
    <source>
        <dbReference type="ARBA" id="ARBA00003921"/>
    </source>
</evidence>
<dbReference type="NCBIfam" id="TIGR01205">
    <property type="entry name" value="D_ala_D_alaTIGR"/>
    <property type="match status" value="1"/>
</dbReference>
<feature type="domain" description="ATP-grasp" evidence="27">
    <location>
        <begin position="149"/>
        <end position="357"/>
    </location>
</feature>
<evidence type="ECO:0000256" key="10">
    <source>
        <dbReference type="ARBA" id="ARBA00022741"/>
    </source>
</evidence>
<dbReference type="GO" id="GO:0071555">
    <property type="term" value="P:cell wall organization"/>
    <property type="evidence" value="ECO:0007669"/>
    <property type="project" value="UniProtKB-KW"/>
</dbReference>
<evidence type="ECO:0000256" key="14">
    <source>
        <dbReference type="ARBA" id="ARBA00022984"/>
    </source>
</evidence>
<evidence type="ECO:0000256" key="21">
    <source>
        <dbReference type="ARBA" id="ARBA00077154"/>
    </source>
</evidence>
<evidence type="ECO:0000256" key="11">
    <source>
        <dbReference type="ARBA" id="ARBA00022840"/>
    </source>
</evidence>
<dbReference type="Gene3D" id="3.30.1490.20">
    <property type="entry name" value="ATP-grasp fold, A domain"/>
    <property type="match status" value="1"/>
</dbReference>
<dbReference type="InterPro" id="IPR011127">
    <property type="entry name" value="Dala_Dala_lig_N"/>
</dbReference>
<feature type="active site" evidence="23">
    <location>
        <position position="335"/>
    </location>
</feature>
<protein>
    <recommendedName>
        <fullName evidence="19 22">D-alanine--D-alanine ligase</fullName>
        <ecNumber evidence="6 22">6.3.2.4</ecNumber>
    </recommendedName>
    <alternativeName>
        <fullName evidence="21 22">D-Ala-D-Ala ligase</fullName>
    </alternativeName>
    <alternativeName>
        <fullName evidence="20 22">D-alanylalanine synthetase</fullName>
    </alternativeName>
</protein>
<dbReference type="InterPro" id="IPR016185">
    <property type="entry name" value="PreATP-grasp_dom_sf"/>
</dbReference>
<keyword evidence="16 22" id="KW-0961">Cell wall biogenesis/degradation</keyword>
<comment type="pathway">
    <text evidence="4 22">Cell wall biogenesis; peptidoglycan biosynthesis.</text>
</comment>
<organism evidence="28 29">
    <name type="scientific">Clavibacter michiganensis</name>
    <dbReference type="NCBI Taxonomy" id="28447"/>
    <lineage>
        <taxon>Bacteria</taxon>
        <taxon>Bacillati</taxon>
        <taxon>Actinomycetota</taxon>
        <taxon>Actinomycetes</taxon>
        <taxon>Micrococcales</taxon>
        <taxon>Microbacteriaceae</taxon>
        <taxon>Clavibacter</taxon>
    </lineage>
</organism>
<evidence type="ECO:0000256" key="17">
    <source>
        <dbReference type="ARBA" id="ARBA00047614"/>
    </source>
</evidence>
<comment type="caution">
    <text evidence="28">The sequence shown here is derived from an EMBL/GenBank/DDBJ whole genome shotgun (WGS) entry which is preliminary data.</text>
</comment>
<feature type="active site" evidence="23">
    <location>
        <position position="17"/>
    </location>
</feature>
<reference evidence="28 29" key="1">
    <citation type="submission" date="2016-08" db="EMBL/GenBank/DDBJ databases">
        <title>Genome sequence of Clavibacter michiganensis spp. strain CASJ009.</title>
        <authorList>
            <person name="Thapa S.P."/>
            <person name="Coaker G."/>
        </authorList>
    </citation>
    <scope>NUCLEOTIDE SEQUENCE [LARGE SCALE GENOMIC DNA]</scope>
    <source>
        <strain evidence="28">CASJ009</strain>
    </source>
</reference>
<accession>A0A251XTR4</accession>
<keyword evidence="14 22" id="KW-0573">Peptidoglycan synthesis</keyword>
<evidence type="ECO:0000256" key="1">
    <source>
        <dbReference type="ARBA" id="ARBA00001936"/>
    </source>
</evidence>
<evidence type="ECO:0000256" key="12">
    <source>
        <dbReference type="ARBA" id="ARBA00022842"/>
    </source>
</evidence>
<dbReference type="Gene3D" id="3.40.50.20">
    <property type="match status" value="1"/>
</dbReference>
<feature type="binding site" evidence="25">
    <location>
        <position position="324"/>
    </location>
    <ligand>
        <name>Mg(2+)</name>
        <dbReference type="ChEBI" id="CHEBI:18420"/>
        <label>1</label>
    </ligand>
</feature>
<comment type="subcellular location">
    <subcellularLocation>
        <location evidence="3 22">Cytoplasm</location>
    </subcellularLocation>
</comment>
<dbReference type="GO" id="GO:0008360">
    <property type="term" value="P:regulation of cell shape"/>
    <property type="evidence" value="ECO:0007669"/>
    <property type="project" value="UniProtKB-KW"/>
</dbReference>
<dbReference type="InterPro" id="IPR011761">
    <property type="entry name" value="ATP-grasp"/>
</dbReference>
<dbReference type="FunFam" id="3.30.470.20:FF:000008">
    <property type="entry name" value="D-alanine--D-alanine ligase"/>
    <property type="match status" value="1"/>
</dbReference>
<feature type="binding site" evidence="24">
    <location>
        <begin position="323"/>
        <end position="324"/>
    </location>
    <ligand>
        <name>ATP</name>
        <dbReference type="ChEBI" id="CHEBI:30616"/>
    </ligand>
</feature>
<keyword evidence="15 25" id="KW-0464">Manganese</keyword>
<gene>
    <name evidence="28" type="primary">ddlA</name>
    <name evidence="22" type="synonym">ddl</name>
    <name evidence="28" type="ORF">CMsap09_07010</name>
</gene>
<dbReference type="SUPFAM" id="SSF56059">
    <property type="entry name" value="Glutathione synthetase ATP-binding domain-like"/>
    <property type="match status" value="1"/>
</dbReference>